<name>A0A8H4W654_9HELO</name>
<dbReference type="InterPro" id="IPR050863">
    <property type="entry name" value="CenT-Element_Derived"/>
</dbReference>
<dbReference type="InterPro" id="IPR004875">
    <property type="entry name" value="DDE_SF_endonuclease_dom"/>
</dbReference>
<evidence type="ECO:0000256" key="1">
    <source>
        <dbReference type="ARBA" id="ARBA00023125"/>
    </source>
</evidence>
<feature type="region of interest" description="Disordered" evidence="2">
    <location>
        <begin position="502"/>
        <end position="590"/>
    </location>
</feature>
<feature type="domain" description="HTH CENPB-type" evidence="3">
    <location>
        <begin position="47"/>
        <end position="121"/>
    </location>
</feature>
<dbReference type="Pfam" id="PF03221">
    <property type="entry name" value="HTH_Tnp_Tc5"/>
    <property type="match status" value="1"/>
</dbReference>
<dbReference type="OrthoDB" id="5420958at2759"/>
<dbReference type="EMBL" id="JAAMPI010000131">
    <property type="protein sequence ID" value="KAF4635262.1"/>
    <property type="molecule type" value="Genomic_DNA"/>
</dbReference>
<dbReference type="PROSITE" id="PS51253">
    <property type="entry name" value="HTH_CENPB"/>
    <property type="match status" value="1"/>
</dbReference>
<gene>
    <name evidence="4" type="ORF">G7Y89_g2833</name>
</gene>
<dbReference type="InterPro" id="IPR036397">
    <property type="entry name" value="RNaseH_sf"/>
</dbReference>
<evidence type="ECO:0000313" key="5">
    <source>
        <dbReference type="Proteomes" id="UP000566819"/>
    </source>
</evidence>
<dbReference type="AlphaFoldDB" id="A0A8H4W654"/>
<dbReference type="GO" id="GO:0005634">
    <property type="term" value="C:nucleus"/>
    <property type="evidence" value="ECO:0007669"/>
    <property type="project" value="TreeGrafter"/>
</dbReference>
<dbReference type="PANTHER" id="PTHR19303">
    <property type="entry name" value="TRANSPOSON"/>
    <property type="match status" value="1"/>
</dbReference>
<dbReference type="Pfam" id="PF03184">
    <property type="entry name" value="DDE_1"/>
    <property type="match status" value="1"/>
</dbReference>
<dbReference type="GO" id="GO:0003677">
    <property type="term" value="F:DNA binding"/>
    <property type="evidence" value="ECO:0007669"/>
    <property type="project" value="UniProtKB-KW"/>
</dbReference>
<evidence type="ECO:0000313" key="4">
    <source>
        <dbReference type="EMBL" id="KAF4635262.1"/>
    </source>
</evidence>
<dbReference type="Gene3D" id="3.30.420.10">
    <property type="entry name" value="Ribonuclease H-like superfamily/Ribonuclease H"/>
    <property type="match status" value="1"/>
</dbReference>
<dbReference type="InterPro" id="IPR006600">
    <property type="entry name" value="HTH_CenpB_DNA-bd_dom"/>
</dbReference>
<comment type="caution">
    <text evidence="4">The sequence shown here is derived from an EMBL/GenBank/DDBJ whole genome shotgun (WGS) entry which is preliminary data.</text>
</comment>
<feature type="compositionally biased region" description="Acidic residues" evidence="2">
    <location>
        <begin position="528"/>
        <end position="540"/>
    </location>
</feature>
<organism evidence="4 5">
    <name type="scientific">Cudoniella acicularis</name>
    <dbReference type="NCBI Taxonomy" id="354080"/>
    <lineage>
        <taxon>Eukaryota</taxon>
        <taxon>Fungi</taxon>
        <taxon>Dikarya</taxon>
        <taxon>Ascomycota</taxon>
        <taxon>Pezizomycotina</taxon>
        <taxon>Leotiomycetes</taxon>
        <taxon>Helotiales</taxon>
        <taxon>Tricladiaceae</taxon>
        <taxon>Cudoniella</taxon>
    </lineage>
</organism>
<protein>
    <recommendedName>
        <fullName evidence="3">HTH CENPB-type domain-containing protein</fullName>
    </recommendedName>
</protein>
<feature type="compositionally biased region" description="Basic residues" evidence="2">
    <location>
        <begin position="550"/>
        <end position="559"/>
    </location>
</feature>
<sequence>MSDRASKALVGASLPGEPRTYDAISKRSGVPSSTLFYRDHGRRSREEKAQSQQYLTPAEEKALVMYMKQMADLGNPVRIKYMPSLAFSIACRRSTTNRPTKPPHRNWAQAFQKRHLELKSRRMKAMDWKRHEINIYDKILHWFEVIGTVLKDSTILPENVYNMDETGVMLCMLNSVKVLVSKDDRRDYRGAGVKRTTVTAIECISANGRSLLPMIIWPATTHRSNWTTFPTPGWHYACSESGYTDSKISFEWLKRVFDPQTRGQANNKPRVLISDGFGTHETLEVLEFCFENNILLCRLPSHTTHKLQPCDVGVFAPLKEAYRDEVDRLFRGGINTIGKEHFISVYSPARERAFTKRNITSAWAACGLFPFNPDRVMRKTPKPPPPLTVSIAADMEVGLCQQEEVPQTPVTPVTAEAIMSLHNLIKQDTYTLDETSMPRLQRHIQKLANAGQTSIAYRALLEEQNSLLTSINDEAKTRRSTKSVVLGKGQGKVMSFEDIEEARRKRAEKDATKGKGKRGRKRKSTVVEADEPDTEAEAEPEVAPPAKKMMTGKRKRGRKCQSAIQDTDEPEPAPGPAPDPDPDPDPDPEVAQTLEALVPWRAPLARMY</sequence>
<dbReference type="PANTHER" id="PTHR19303:SF74">
    <property type="entry name" value="POGO TRANSPOSABLE ELEMENT WITH KRAB DOMAIN"/>
    <property type="match status" value="1"/>
</dbReference>
<keyword evidence="5" id="KW-1185">Reference proteome</keyword>
<feature type="compositionally biased region" description="Basic and acidic residues" evidence="2">
    <location>
        <begin position="502"/>
        <end position="513"/>
    </location>
</feature>
<feature type="region of interest" description="Disordered" evidence="2">
    <location>
        <begin position="1"/>
        <end position="52"/>
    </location>
</feature>
<proteinExistence type="predicted"/>
<evidence type="ECO:0000259" key="3">
    <source>
        <dbReference type="PROSITE" id="PS51253"/>
    </source>
</evidence>
<feature type="compositionally biased region" description="Basic residues" evidence="2">
    <location>
        <begin position="514"/>
        <end position="524"/>
    </location>
</feature>
<reference evidence="4 5" key="1">
    <citation type="submission" date="2020-03" db="EMBL/GenBank/DDBJ databases">
        <title>Draft Genome Sequence of Cudoniella acicularis.</title>
        <authorList>
            <person name="Buettner E."/>
            <person name="Kellner H."/>
        </authorList>
    </citation>
    <scope>NUCLEOTIDE SEQUENCE [LARGE SCALE GENOMIC DNA]</scope>
    <source>
        <strain evidence="4 5">DSM 108380</strain>
    </source>
</reference>
<keyword evidence="1" id="KW-0238">DNA-binding</keyword>
<accession>A0A8H4W654</accession>
<dbReference type="Proteomes" id="UP000566819">
    <property type="component" value="Unassembled WGS sequence"/>
</dbReference>
<evidence type="ECO:0000256" key="2">
    <source>
        <dbReference type="SAM" id="MobiDB-lite"/>
    </source>
</evidence>